<gene>
    <name evidence="2" type="ORF">A2943_02240</name>
</gene>
<dbReference type="SUPFAM" id="SSF54523">
    <property type="entry name" value="Pili subunits"/>
    <property type="match status" value="1"/>
</dbReference>
<dbReference type="EMBL" id="MEWX01000014">
    <property type="protein sequence ID" value="OGC80691.1"/>
    <property type="molecule type" value="Genomic_DNA"/>
</dbReference>
<reference evidence="2 3" key="1">
    <citation type="journal article" date="2016" name="Nat. Commun.">
        <title>Thousands of microbial genomes shed light on interconnected biogeochemical processes in an aquifer system.</title>
        <authorList>
            <person name="Anantharaman K."/>
            <person name="Brown C.T."/>
            <person name="Hug L.A."/>
            <person name="Sharon I."/>
            <person name="Castelle C.J."/>
            <person name="Probst A.J."/>
            <person name="Thomas B.C."/>
            <person name="Singh A."/>
            <person name="Wilkins M.J."/>
            <person name="Karaoz U."/>
            <person name="Brodie E.L."/>
            <person name="Williams K.H."/>
            <person name="Hubbard S.S."/>
            <person name="Banfield J.F."/>
        </authorList>
    </citation>
    <scope>NUCLEOTIDE SEQUENCE [LARGE SCALE GENOMIC DNA]</scope>
</reference>
<dbReference type="Pfam" id="PF07963">
    <property type="entry name" value="N_methyl"/>
    <property type="match status" value="1"/>
</dbReference>
<protein>
    <recommendedName>
        <fullName evidence="4">Prepilin-type N-terminal cleavage/methylation domain-containing protein</fullName>
    </recommendedName>
</protein>
<dbReference type="NCBIfam" id="TIGR02532">
    <property type="entry name" value="IV_pilin_GFxxxE"/>
    <property type="match status" value="1"/>
</dbReference>
<dbReference type="AlphaFoldDB" id="A0A1F4XG93"/>
<dbReference type="SUPFAM" id="SSF110296">
    <property type="entry name" value="Oligoxyloglucan reducing end-specific cellobiohydrolase"/>
    <property type="match status" value="1"/>
</dbReference>
<organism evidence="2 3">
    <name type="scientific">Candidatus Adlerbacteria bacterium RIFCSPLOWO2_01_FULL_51_16</name>
    <dbReference type="NCBI Taxonomy" id="1797243"/>
    <lineage>
        <taxon>Bacteria</taxon>
        <taxon>Candidatus Adleribacteriota</taxon>
    </lineage>
</organism>
<proteinExistence type="predicted"/>
<evidence type="ECO:0000313" key="2">
    <source>
        <dbReference type="EMBL" id="OGC80691.1"/>
    </source>
</evidence>
<dbReference type="Proteomes" id="UP000176185">
    <property type="component" value="Unassembled WGS sequence"/>
</dbReference>
<name>A0A1F4XG93_9BACT</name>
<dbReference type="InterPro" id="IPR012902">
    <property type="entry name" value="N_methyl_site"/>
</dbReference>
<keyword evidence="1" id="KW-0812">Transmembrane</keyword>
<dbReference type="Gene3D" id="3.30.700.10">
    <property type="entry name" value="Glycoprotein, Type 4 Pilin"/>
    <property type="match status" value="1"/>
</dbReference>
<dbReference type="InterPro" id="IPR045584">
    <property type="entry name" value="Pilin-like"/>
</dbReference>
<dbReference type="STRING" id="1797243.A2943_02240"/>
<evidence type="ECO:0000313" key="3">
    <source>
        <dbReference type="Proteomes" id="UP000176185"/>
    </source>
</evidence>
<feature type="transmembrane region" description="Helical" evidence="1">
    <location>
        <begin position="6"/>
        <end position="32"/>
    </location>
</feature>
<evidence type="ECO:0008006" key="4">
    <source>
        <dbReference type="Google" id="ProtNLM"/>
    </source>
</evidence>
<keyword evidence="1" id="KW-0472">Membrane</keyword>
<sequence>MQKGFTLIELLVSVGIFTVVMVIALGALLSIAESDRKAQTLKTVTNNLNFALDSMSRTIRIARDYDCNSGGDCTTGAGSFMFRATNGNLWGYRWESSACVNTLGCIQRTTDAGASWEDITAPEVVVLNCGIVVTGACTPGTRGLTFYLFGSTQADAYQPRLIVTLQGYVQQSTSMRSHFHLQTTITQRLYDQ</sequence>
<comment type="caution">
    <text evidence="2">The sequence shown here is derived from an EMBL/GenBank/DDBJ whole genome shotgun (WGS) entry which is preliminary data.</text>
</comment>
<keyword evidence="1" id="KW-1133">Transmembrane helix</keyword>
<evidence type="ECO:0000256" key="1">
    <source>
        <dbReference type="SAM" id="Phobius"/>
    </source>
</evidence>
<accession>A0A1F4XG93</accession>
<dbReference type="PROSITE" id="PS00409">
    <property type="entry name" value="PROKAR_NTER_METHYL"/>
    <property type="match status" value="1"/>
</dbReference>